<evidence type="ECO:0008006" key="4">
    <source>
        <dbReference type="Google" id="ProtNLM"/>
    </source>
</evidence>
<keyword evidence="3" id="KW-1185">Reference proteome</keyword>
<evidence type="ECO:0000313" key="3">
    <source>
        <dbReference type="Proteomes" id="UP001296104"/>
    </source>
</evidence>
<protein>
    <recommendedName>
        <fullName evidence="4">DUF4185 domain-containing protein</fullName>
    </recommendedName>
</protein>
<evidence type="ECO:0000313" key="2">
    <source>
        <dbReference type="EMBL" id="CAK4033229.1"/>
    </source>
</evidence>
<evidence type="ECO:0000256" key="1">
    <source>
        <dbReference type="SAM" id="SignalP"/>
    </source>
</evidence>
<sequence length="411" mass="44124">MRGLILLGALAAQSAAAPTGELWNTFSSYLRPRAAQPQVKSATYLGNVTDPQFNRDSCGSVRLGNRAFWTCRDTMVYNAATAQSQFPIYVSTAGWTNLSSSGGPAIRASGAPVGAGSSGKGPVLQMYGNSNVNSLKEYYTLTSSECNTNHGFCSDNSRWAIWPNQPPLVTASNSAGSANAYTFIQKGHIQGLTPLYPYEPACSLYKTSYSASSASSSLPSVSLTNEEFWKAGEVCFGFYGGFVRNGYAYLYGRGDASGGTVLAKVPTGSIDNRSQYQYYNYTAGKYTTTLSPTLINDTTVTIPNAGAGGQGTFYYSSYYTQYIWIGQSVFSVVADFYMSTSPAPEGPWSAPVLIFQGTNGDNPIVSSYSLQAHTSLLPSGNTASENGIYVTWTMQMQNGPYVTPLVYLQFQ</sequence>
<feature type="signal peptide" evidence="1">
    <location>
        <begin position="1"/>
        <end position="16"/>
    </location>
</feature>
<dbReference type="EMBL" id="CAVMBE010000081">
    <property type="protein sequence ID" value="CAK4033229.1"/>
    <property type="molecule type" value="Genomic_DNA"/>
</dbReference>
<feature type="chain" id="PRO_5042550227" description="DUF4185 domain-containing protein" evidence="1">
    <location>
        <begin position="17"/>
        <end position="411"/>
    </location>
</feature>
<comment type="caution">
    <text evidence="2">The sequence shown here is derived from an EMBL/GenBank/DDBJ whole genome shotgun (WGS) entry which is preliminary data.</text>
</comment>
<keyword evidence="1" id="KW-0732">Signal</keyword>
<dbReference type="AlphaFoldDB" id="A0AAI8Z691"/>
<dbReference type="Proteomes" id="UP001296104">
    <property type="component" value="Unassembled WGS sequence"/>
</dbReference>
<proteinExistence type="predicted"/>
<reference evidence="2" key="1">
    <citation type="submission" date="2023-11" db="EMBL/GenBank/DDBJ databases">
        <authorList>
            <person name="Alioto T."/>
            <person name="Alioto T."/>
            <person name="Gomez Garrido J."/>
        </authorList>
    </citation>
    <scope>NUCLEOTIDE SEQUENCE</scope>
</reference>
<name>A0AAI8Z691_9PEZI</name>
<accession>A0AAI8Z691</accession>
<organism evidence="2 3">
    <name type="scientific">Lecanosticta acicola</name>
    <dbReference type="NCBI Taxonomy" id="111012"/>
    <lineage>
        <taxon>Eukaryota</taxon>
        <taxon>Fungi</taxon>
        <taxon>Dikarya</taxon>
        <taxon>Ascomycota</taxon>
        <taxon>Pezizomycotina</taxon>
        <taxon>Dothideomycetes</taxon>
        <taxon>Dothideomycetidae</taxon>
        <taxon>Mycosphaerellales</taxon>
        <taxon>Mycosphaerellaceae</taxon>
        <taxon>Lecanosticta</taxon>
    </lineage>
</organism>
<gene>
    <name evidence="2" type="ORF">LECACI_7A008387</name>
</gene>